<accession>A0A8S5PR51</accession>
<reference evidence="1" key="1">
    <citation type="journal article" date="2021" name="Proc. Natl. Acad. Sci. U.S.A.">
        <title>A Catalog of Tens of Thousands of Viruses from Human Metagenomes Reveals Hidden Associations with Chronic Diseases.</title>
        <authorList>
            <person name="Tisza M.J."/>
            <person name="Buck C.B."/>
        </authorList>
    </citation>
    <scope>NUCLEOTIDE SEQUENCE</scope>
    <source>
        <strain evidence="1">CtDtx1</strain>
    </source>
</reference>
<protein>
    <submittedName>
        <fullName evidence="1">Uncharacterized protein</fullName>
    </submittedName>
</protein>
<name>A0A8S5PR51_9CAUD</name>
<organism evidence="1">
    <name type="scientific">Siphoviridae sp. ctDtx1</name>
    <dbReference type="NCBI Taxonomy" id="2825391"/>
    <lineage>
        <taxon>Viruses</taxon>
        <taxon>Duplodnaviria</taxon>
        <taxon>Heunggongvirae</taxon>
        <taxon>Uroviricota</taxon>
        <taxon>Caudoviricetes</taxon>
    </lineage>
</organism>
<proteinExistence type="predicted"/>
<dbReference type="EMBL" id="BK015489">
    <property type="protein sequence ID" value="DAE09631.1"/>
    <property type="molecule type" value="Genomic_DNA"/>
</dbReference>
<sequence length="47" mass="5786">MIMFRFNEMISNITIDSTNKRNNRVQTWFLQSFMKANRRSEENEKNN</sequence>
<evidence type="ECO:0000313" key="1">
    <source>
        <dbReference type="EMBL" id="DAE09631.1"/>
    </source>
</evidence>